<comment type="caution">
    <text evidence="2">The sequence shown here is derived from an EMBL/GenBank/DDBJ whole genome shotgun (WGS) entry which is preliminary data.</text>
</comment>
<evidence type="ECO:0000256" key="1">
    <source>
        <dbReference type="SAM" id="MobiDB-lite"/>
    </source>
</evidence>
<dbReference type="EMBL" id="JACVVK020000069">
    <property type="protein sequence ID" value="KAK7496173.1"/>
    <property type="molecule type" value="Genomic_DNA"/>
</dbReference>
<proteinExistence type="predicted"/>
<evidence type="ECO:0000313" key="3">
    <source>
        <dbReference type="Proteomes" id="UP001519460"/>
    </source>
</evidence>
<feature type="compositionally biased region" description="Basic and acidic residues" evidence="1">
    <location>
        <begin position="33"/>
        <end position="43"/>
    </location>
</feature>
<feature type="compositionally biased region" description="Basic residues" evidence="1">
    <location>
        <begin position="46"/>
        <end position="58"/>
    </location>
</feature>
<evidence type="ECO:0000313" key="2">
    <source>
        <dbReference type="EMBL" id="KAK7496173.1"/>
    </source>
</evidence>
<feature type="region of interest" description="Disordered" evidence="1">
    <location>
        <begin position="9"/>
        <end position="59"/>
    </location>
</feature>
<reference evidence="2 3" key="1">
    <citation type="journal article" date="2023" name="Sci. Data">
        <title>Genome assembly of the Korean intertidal mud-creeper Batillaria attramentaria.</title>
        <authorList>
            <person name="Patra A.K."/>
            <person name="Ho P.T."/>
            <person name="Jun S."/>
            <person name="Lee S.J."/>
            <person name="Kim Y."/>
            <person name="Won Y.J."/>
        </authorList>
    </citation>
    <scope>NUCLEOTIDE SEQUENCE [LARGE SCALE GENOMIC DNA]</scope>
    <source>
        <strain evidence="2">Wonlab-2016</strain>
    </source>
</reference>
<dbReference type="AlphaFoldDB" id="A0ABD0LAD8"/>
<dbReference type="Proteomes" id="UP001519460">
    <property type="component" value="Unassembled WGS sequence"/>
</dbReference>
<organism evidence="2 3">
    <name type="scientific">Batillaria attramentaria</name>
    <dbReference type="NCBI Taxonomy" id="370345"/>
    <lineage>
        <taxon>Eukaryota</taxon>
        <taxon>Metazoa</taxon>
        <taxon>Spiralia</taxon>
        <taxon>Lophotrochozoa</taxon>
        <taxon>Mollusca</taxon>
        <taxon>Gastropoda</taxon>
        <taxon>Caenogastropoda</taxon>
        <taxon>Sorbeoconcha</taxon>
        <taxon>Cerithioidea</taxon>
        <taxon>Batillariidae</taxon>
        <taxon>Batillaria</taxon>
    </lineage>
</organism>
<protein>
    <submittedName>
        <fullName evidence="2">Uncharacterized protein</fullName>
    </submittedName>
</protein>
<name>A0ABD0LAD8_9CAEN</name>
<gene>
    <name evidence="2" type="ORF">BaRGS_00012583</name>
</gene>
<accession>A0ABD0LAD8</accession>
<keyword evidence="3" id="KW-1185">Reference proteome</keyword>
<sequence length="100" mass="11543">MSKCIHVYTPRAHSTAHRTTSHPAEYEEPGLDDTWRQSSHESLNRAAHHSRQALKKNTRPWSSVRDACLEWYQGSLRYLCRFNLSPSDAVLWSAIYAAPF</sequence>